<dbReference type="Proteomes" id="UP001596180">
    <property type="component" value="Unassembled WGS sequence"/>
</dbReference>
<keyword evidence="3" id="KW-1003">Cell membrane</keyword>
<accession>A0ABW1EAJ8</accession>
<keyword evidence="7 8" id="KW-0472">Membrane</keyword>
<keyword evidence="2" id="KW-0813">Transport</keyword>
<evidence type="ECO:0000256" key="1">
    <source>
        <dbReference type="ARBA" id="ARBA00004651"/>
    </source>
</evidence>
<keyword evidence="5 8" id="KW-0812">Transmembrane</keyword>
<feature type="transmembrane region" description="Helical" evidence="8">
    <location>
        <begin position="21"/>
        <end position="39"/>
    </location>
</feature>
<feature type="transmembrane region" description="Helical" evidence="8">
    <location>
        <begin position="125"/>
        <end position="144"/>
    </location>
</feature>
<feature type="transmembrane region" description="Helical" evidence="8">
    <location>
        <begin position="164"/>
        <end position="184"/>
    </location>
</feature>
<keyword evidence="10" id="KW-1185">Reference proteome</keyword>
<dbReference type="Pfam" id="PF02653">
    <property type="entry name" value="BPD_transp_2"/>
    <property type="match status" value="1"/>
</dbReference>
<evidence type="ECO:0000256" key="3">
    <source>
        <dbReference type="ARBA" id="ARBA00022475"/>
    </source>
</evidence>
<dbReference type="InterPro" id="IPR001851">
    <property type="entry name" value="ABC_transp_permease"/>
</dbReference>
<dbReference type="RefSeq" id="WP_381371349.1">
    <property type="nucleotide sequence ID" value="NZ_JBHSOA010000138.1"/>
</dbReference>
<keyword evidence="4" id="KW-0997">Cell inner membrane</keyword>
<keyword evidence="6 8" id="KW-1133">Transmembrane helix</keyword>
<name>A0ABW1EAJ8_9ACTN</name>
<evidence type="ECO:0000256" key="7">
    <source>
        <dbReference type="ARBA" id="ARBA00023136"/>
    </source>
</evidence>
<feature type="transmembrane region" description="Helical" evidence="8">
    <location>
        <begin position="97"/>
        <end position="118"/>
    </location>
</feature>
<feature type="transmembrane region" description="Helical" evidence="8">
    <location>
        <begin position="45"/>
        <end position="62"/>
    </location>
</feature>
<dbReference type="EMBL" id="JBHSOA010000138">
    <property type="protein sequence ID" value="MFC5856944.1"/>
    <property type="molecule type" value="Genomic_DNA"/>
</dbReference>
<organism evidence="9 10">
    <name type="scientific">Streptomyces chlorus</name>
    <dbReference type="NCBI Taxonomy" id="887452"/>
    <lineage>
        <taxon>Bacteria</taxon>
        <taxon>Bacillati</taxon>
        <taxon>Actinomycetota</taxon>
        <taxon>Actinomycetes</taxon>
        <taxon>Kitasatosporales</taxon>
        <taxon>Streptomycetaceae</taxon>
        <taxon>Streptomyces</taxon>
    </lineage>
</organism>
<evidence type="ECO:0000256" key="6">
    <source>
        <dbReference type="ARBA" id="ARBA00022989"/>
    </source>
</evidence>
<protein>
    <submittedName>
        <fullName evidence="9">ABC transporter permease</fullName>
    </submittedName>
</protein>
<feature type="transmembrane region" description="Helical" evidence="8">
    <location>
        <begin position="267"/>
        <end position="289"/>
    </location>
</feature>
<evidence type="ECO:0000256" key="4">
    <source>
        <dbReference type="ARBA" id="ARBA00022519"/>
    </source>
</evidence>
<feature type="transmembrane region" description="Helical" evidence="8">
    <location>
        <begin position="244"/>
        <end position="260"/>
    </location>
</feature>
<dbReference type="PANTHER" id="PTHR32196">
    <property type="entry name" value="ABC TRANSPORTER PERMEASE PROTEIN YPHD-RELATED-RELATED"/>
    <property type="match status" value="1"/>
</dbReference>
<feature type="transmembrane region" description="Helical" evidence="8">
    <location>
        <begin position="295"/>
        <end position="314"/>
    </location>
</feature>
<evidence type="ECO:0000256" key="2">
    <source>
        <dbReference type="ARBA" id="ARBA00022448"/>
    </source>
</evidence>
<feature type="transmembrane region" description="Helical" evidence="8">
    <location>
        <begin position="215"/>
        <end position="232"/>
    </location>
</feature>
<evidence type="ECO:0000313" key="9">
    <source>
        <dbReference type="EMBL" id="MFC5856944.1"/>
    </source>
</evidence>
<evidence type="ECO:0000256" key="5">
    <source>
        <dbReference type="ARBA" id="ARBA00022692"/>
    </source>
</evidence>
<comment type="subcellular location">
    <subcellularLocation>
        <location evidence="1">Cell membrane</location>
        <topology evidence="1">Multi-pass membrane protein</topology>
    </subcellularLocation>
</comment>
<proteinExistence type="predicted"/>
<dbReference type="PANTHER" id="PTHR32196:SF21">
    <property type="entry name" value="ABC TRANSPORTER PERMEASE PROTEIN YPHD-RELATED"/>
    <property type="match status" value="1"/>
</dbReference>
<dbReference type="CDD" id="cd06579">
    <property type="entry name" value="TM_PBP1_transp_AraH_like"/>
    <property type="match status" value="1"/>
</dbReference>
<evidence type="ECO:0000256" key="8">
    <source>
        <dbReference type="SAM" id="Phobius"/>
    </source>
</evidence>
<feature type="transmembrane region" description="Helical" evidence="8">
    <location>
        <begin position="74"/>
        <end position="91"/>
    </location>
</feature>
<reference evidence="10" key="1">
    <citation type="journal article" date="2019" name="Int. J. Syst. Evol. Microbiol.">
        <title>The Global Catalogue of Microorganisms (GCM) 10K type strain sequencing project: providing services to taxonomists for standard genome sequencing and annotation.</title>
        <authorList>
            <consortium name="The Broad Institute Genomics Platform"/>
            <consortium name="The Broad Institute Genome Sequencing Center for Infectious Disease"/>
            <person name="Wu L."/>
            <person name="Ma J."/>
        </authorList>
    </citation>
    <scope>NUCLEOTIDE SEQUENCE [LARGE SCALE GENOMIC DNA]</scope>
    <source>
        <strain evidence="10">JCM 10411</strain>
    </source>
</reference>
<evidence type="ECO:0000313" key="10">
    <source>
        <dbReference type="Proteomes" id="UP001596180"/>
    </source>
</evidence>
<sequence length="319" mass="31876">MTDALTSALPTRAGVRRTAPAAVSTIALAAMVVLCASLQPDVLTVPGFSLVLSVAVPLIFAAQAQMILMSIGDIDLGIGSFVGLVTVIAATELVSSPLLGTLILLALIAGYAVLGALIHLRRVPALIATLGASFVWLGLGLFVLPTPGGTTPEWLASFGAWQPTGFPAPLLPILAVALLVYLMSARSTLGVRIRALGSNPTALERAGLSPLSSRVAAYTAAGALGVLSGLLLSSQTGGGDVSSASSYTLITVAAVILGGGSFRGGSVVPWGVAIGGMALGLVSVTLSLLDVATNLQSAVQGGIVLAVLAGRALIGRVLR</sequence>
<gene>
    <name evidence="9" type="ORF">ACFPZI_35920</name>
</gene>
<comment type="caution">
    <text evidence="9">The sequence shown here is derived from an EMBL/GenBank/DDBJ whole genome shotgun (WGS) entry which is preliminary data.</text>
</comment>